<organism evidence="2 3">
    <name type="scientific">Rhipicephalus microplus</name>
    <name type="common">Cattle tick</name>
    <name type="synonym">Boophilus microplus</name>
    <dbReference type="NCBI Taxonomy" id="6941"/>
    <lineage>
        <taxon>Eukaryota</taxon>
        <taxon>Metazoa</taxon>
        <taxon>Ecdysozoa</taxon>
        <taxon>Arthropoda</taxon>
        <taxon>Chelicerata</taxon>
        <taxon>Arachnida</taxon>
        <taxon>Acari</taxon>
        <taxon>Parasitiformes</taxon>
        <taxon>Ixodida</taxon>
        <taxon>Ixodoidea</taxon>
        <taxon>Ixodidae</taxon>
        <taxon>Rhipicephalinae</taxon>
        <taxon>Rhipicephalus</taxon>
        <taxon>Boophilus</taxon>
    </lineage>
</organism>
<feature type="compositionally biased region" description="Basic residues" evidence="1">
    <location>
        <begin position="204"/>
        <end position="220"/>
    </location>
</feature>
<keyword evidence="3" id="KW-1185">Reference proteome</keyword>
<dbReference type="EMBL" id="JABSTU010000008">
    <property type="protein sequence ID" value="KAH8024016.1"/>
    <property type="molecule type" value="Genomic_DNA"/>
</dbReference>
<protein>
    <submittedName>
        <fullName evidence="2">Uncharacterized protein</fullName>
    </submittedName>
</protein>
<proteinExistence type="predicted"/>
<evidence type="ECO:0000313" key="3">
    <source>
        <dbReference type="Proteomes" id="UP000821866"/>
    </source>
</evidence>
<evidence type="ECO:0000256" key="1">
    <source>
        <dbReference type="SAM" id="MobiDB-lite"/>
    </source>
</evidence>
<name>A0A9J6DQ86_RHIMP</name>
<reference evidence="2" key="2">
    <citation type="submission" date="2021-09" db="EMBL/GenBank/DDBJ databases">
        <authorList>
            <person name="Jia N."/>
            <person name="Wang J."/>
            <person name="Shi W."/>
            <person name="Du L."/>
            <person name="Sun Y."/>
            <person name="Zhan W."/>
            <person name="Jiang J."/>
            <person name="Wang Q."/>
            <person name="Zhang B."/>
            <person name="Ji P."/>
            <person name="Sakyi L.B."/>
            <person name="Cui X."/>
            <person name="Yuan T."/>
            <person name="Jiang B."/>
            <person name="Yang W."/>
            <person name="Lam T.T.-Y."/>
            <person name="Chang Q."/>
            <person name="Ding S."/>
            <person name="Wang X."/>
            <person name="Zhu J."/>
            <person name="Ruan X."/>
            <person name="Zhao L."/>
            <person name="Wei J."/>
            <person name="Que T."/>
            <person name="Du C."/>
            <person name="Cheng J."/>
            <person name="Dai P."/>
            <person name="Han X."/>
            <person name="Huang E."/>
            <person name="Gao Y."/>
            <person name="Liu J."/>
            <person name="Shao H."/>
            <person name="Ye R."/>
            <person name="Li L."/>
            <person name="Wei W."/>
            <person name="Wang X."/>
            <person name="Wang C."/>
            <person name="Huo Q."/>
            <person name="Li W."/>
            <person name="Guo W."/>
            <person name="Chen H."/>
            <person name="Chen S."/>
            <person name="Zhou L."/>
            <person name="Zhou L."/>
            <person name="Ni X."/>
            <person name="Tian J."/>
            <person name="Zhou Y."/>
            <person name="Sheng Y."/>
            <person name="Liu T."/>
            <person name="Pan Y."/>
            <person name="Xia L."/>
            <person name="Li J."/>
            <person name="Zhao F."/>
            <person name="Cao W."/>
        </authorList>
    </citation>
    <scope>NUCLEOTIDE SEQUENCE</scope>
    <source>
        <strain evidence="2">Rmic-2018</strain>
        <tissue evidence="2">Larvae</tissue>
    </source>
</reference>
<sequence>MASAVTAACQHTVIGEHFLLRIKSGSDTVIISTSEQKVVKRLCRLTALTINGRADALNVYAATGEEVLRRAINGISTRTPSERLMANLRVRTQGVEIIQARMMGETKSATITFWGPALPRFLNYCRGEMACHPYRATVQLCKTCCSKGHRMDVCPQPDAHVCRICGTIETQMTDMCACQCASCGGEHVTGDRSCTQRLEQPRATARKPKRTPSAKRKGLRRFSSEEEKSELRYDRKPPSTSRHSTPTRHEGNAARTASSLHLHANQDRGQGRGNEQQTSRGGKQRNHRFPVEPALDLWDSSSSKLHLPLYR</sequence>
<comment type="caution">
    <text evidence="2">The sequence shown here is derived from an EMBL/GenBank/DDBJ whole genome shotgun (WGS) entry which is preliminary data.</text>
</comment>
<accession>A0A9J6DQ86</accession>
<gene>
    <name evidence="2" type="ORF">HPB51_020774</name>
</gene>
<reference evidence="2" key="1">
    <citation type="journal article" date="2020" name="Cell">
        <title>Large-Scale Comparative Analyses of Tick Genomes Elucidate Their Genetic Diversity and Vector Capacities.</title>
        <authorList>
            <consortium name="Tick Genome and Microbiome Consortium (TIGMIC)"/>
            <person name="Jia N."/>
            <person name="Wang J."/>
            <person name="Shi W."/>
            <person name="Du L."/>
            <person name="Sun Y."/>
            <person name="Zhan W."/>
            <person name="Jiang J.F."/>
            <person name="Wang Q."/>
            <person name="Zhang B."/>
            <person name="Ji P."/>
            <person name="Bell-Sakyi L."/>
            <person name="Cui X.M."/>
            <person name="Yuan T.T."/>
            <person name="Jiang B.G."/>
            <person name="Yang W.F."/>
            <person name="Lam T.T."/>
            <person name="Chang Q.C."/>
            <person name="Ding S.J."/>
            <person name="Wang X.J."/>
            <person name="Zhu J.G."/>
            <person name="Ruan X.D."/>
            <person name="Zhao L."/>
            <person name="Wei J.T."/>
            <person name="Ye R.Z."/>
            <person name="Que T.C."/>
            <person name="Du C.H."/>
            <person name="Zhou Y.H."/>
            <person name="Cheng J.X."/>
            <person name="Dai P.F."/>
            <person name="Guo W.B."/>
            <person name="Han X.H."/>
            <person name="Huang E.J."/>
            <person name="Li L.F."/>
            <person name="Wei W."/>
            <person name="Gao Y.C."/>
            <person name="Liu J.Z."/>
            <person name="Shao H.Z."/>
            <person name="Wang X."/>
            <person name="Wang C.C."/>
            <person name="Yang T.C."/>
            <person name="Huo Q.B."/>
            <person name="Li W."/>
            <person name="Chen H.Y."/>
            <person name="Chen S.E."/>
            <person name="Zhou L.G."/>
            <person name="Ni X.B."/>
            <person name="Tian J.H."/>
            <person name="Sheng Y."/>
            <person name="Liu T."/>
            <person name="Pan Y.S."/>
            <person name="Xia L.Y."/>
            <person name="Li J."/>
            <person name="Zhao F."/>
            <person name="Cao W.C."/>
        </authorList>
    </citation>
    <scope>NUCLEOTIDE SEQUENCE</scope>
    <source>
        <strain evidence="2">Rmic-2018</strain>
    </source>
</reference>
<feature type="compositionally biased region" description="Basic and acidic residues" evidence="1">
    <location>
        <begin position="222"/>
        <end position="237"/>
    </location>
</feature>
<dbReference type="Proteomes" id="UP000821866">
    <property type="component" value="Chromosome 6"/>
</dbReference>
<dbReference type="AlphaFoldDB" id="A0A9J6DQ86"/>
<evidence type="ECO:0000313" key="2">
    <source>
        <dbReference type="EMBL" id="KAH8024016.1"/>
    </source>
</evidence>
<feature type="region of interest" description="Disordered" evidence="1">
    <location>
        <begin position="186"/>
        <end position="295"/>
    </location>
</feature>